<dbReference type="SUPFAM" id="SSF53448">
    <property type="entry name" value="Nucleotide-diphospho-sugar transferases"/>
    <property type="match status" value="1"/>
</dbReference>
<evidence type="ECO:0000313" key="2">
    <source>
        <dbReference type="Proteomes" id="UP000326546"/>
    </source>
</evidence>
<sequence length="339" mass="38524">MSVLRRYWTSRFDQWGSRPEQRPGYTLLVPVPGDLPVFLELALQVLGTQGARGRVETLVIPDVVTPAMDAVVARHQADWAGPLELLRLPYPERVLLPRMRNPARNHGVQLLTGVSRTRARYIVLHDADLFLLSPDLLDERVALADREDLDVLGVDPVWDGWFAERGVHLAATWEMIARTDWLRSFPPSMHIGHDGEYDGEKHTFDTCLHPQAVSDPARREVVRSDDVVHFNYVISTYRHFQRARGGFVDDQFRLLLIRLFVDIFAREEFDYGLPSLSELAEGLHDAQAPVTYPAADGTVRESYAGFRGKLDRILQGPWTPPASRSAVSEQLQAFDRYYA</sequence>
<reference evidence="1 2" key="1">
    <citation type="submission" date="2019-09" db="EMBL/GenBank/DDBJ databases">
        <title>Serinicoccus pratensis sp. nov., isolated from meadow soil.</title>
        <authorList>
            <person name="Zhang W."/>
        </authorList>
    </citation>
    <scope>NUCLEOTIDE SEQUENCE [LARGE SCALE GENOMIC DNA]</scope>
    <source>
        <strain evidence="1 2">W204</strain>
    </source>
</reference>
<dbReference type="OrthoDB" id="503186at2"/>
<dbReference type="RefSeq" id="WP_158062266.1">
    <property type="nucleotide sequence ID" value="NZ_CP044427.1"/>
</dbReference>
<dbReference type="KEGG" id="serw:FY030_14655"/>
<keyword evidence="2" id="KW-1185">Reference proteome</keyword>
<evidence type="ECO:0000313" key="1">
    <source>
        <dbReference type="EMBL" id="QFG69772.1"/>
    </source>
</evidence>
<accession>A0A5J6V9Q6</accession>
<dbReference type="Proteomes" id="UP000326546">
    <property type="component" value="Chromosome"/>
</dbReference>
<gene>
    <name evidence="1" type="ORF">FY030_14655</name>
</gene>
<keyword evidence="1" id="KW-0808">Transferase</keyword>
<proteinExistence type="predicted"/>
<dbReference type="GO" id="GO:0016740">
    <property type="term" value="F:transferase activity"/>
    <property type="evidence" value="ECO:0007669"/>
    <property type="project" value="UniProtKB-KW"/>
</dbReference>
<name>A0A5J6V9Q6_9MICO</name>
<protein>
    <submittedName>
        <fullName evidence="1">Glycosyltransferase family 2 protein</fullName>
    </submittedName>
</protein>
<dbReference type="AlphaFoldDB" id="A0A5J6V9Q6"/>
<dbReference type="EMBL" id="CP044427">
    <property type="protein sequence ID" value="QFG69772.1"/>
    <property type="molecule type" value="Genomic_DNA"/>
</dbReference>
<dbReference type="InterPro" id="IPR029044">
    <property type="entry name" value="Nucleotide-diphossugar_trans"/>
</dbReference>
<organism evidence="1 2">
    <name type="scientific">Ornithinimicrobium pratense</name>
    <dbReference type="NCBI Taxonomy" id="2593973"/>
    <lineage>
        <taxon>Bacteria</taxon>
        <taxon>Bacillati</taxon>
        <taxon>Actinomycetota</taxon>
        <taxon>Actinomycetes</taxon>
        <taxon>Micrococcales</taxon>
        <taxon>Ornithinimicrobiaceae</taxon>
        <taxon>Ornithinimicrobium</taxon>
    </lineage>
</organism>